<dbReference type="Gene3D" id="1.25.40.10">
    <property type="entry name" value="Tetratricopeptide repeat domain"/>
    <property type="match status" value="3"/>
</dbReference>
<reference evidence="5 6" key="1">
    <citation type="submission" date="2018-10" db="EMBL/GenBank/DDBJ databases">
        <title>Genomic Encyclopedia of Type Strains, Phase IV (KMG-IV): sequencing the most valuable type-strain genomes for metagenomic binning, comparative biology and taxonomic classification.</title>
        <authorList>
            <person name="Goeker M."/>
        </authorList>
    </citation>
    <scope>NUCLEOTIDE SEQUENCE [LARGE SCALE GENOMIC DNA]</scope>
    <source>
        <strain evidence="5 6">DSM 23841</strain>
    </source>
</reference>
<evidence type="ECO:0000259" key="4">
    <source>
        <dbReference type="PROSITE" id="PS50110"/>
    </source>
</evidence>
<dbReference type="SMART" id="SM00448">
    <property type="entry name" value="REC"/>
    <property type="match status" value="1"/>
</dbReference>
<keyword evidence="6" id="KW-1185">Reference proteome</keyword>
<dbReference type="Gene3D" id="3.40.50.2300">
    <property type="match status" value="1"/>
</dbReference>
<dbReference type="InterPro" id="IPR052048">
    <property type="entry name" value="ST_Response_Regulator"/>
</dbReference>
<dbReference type="InterPro" id="IPR011006">
    <property type="entry name" value="CheY-like_superfamily"/>
</dbReference>
<evidence type="ECO:0000256" key="3">
    <source>
        <dbReference type="SAM" id="Coils"/>
    </source>
</evidence>
<dbReference type="InterPro" id="IPR019734">
    <property type="entry name" value="TPR_rpt"/>
</dbReference>
<dbReference type="PROSITE" id="PS50110">
    <property type="entry name" value="RESPONSE_REGULATORY"/>
    <property type="match status" value="1"/>
</dbReference>
<dbReference type="PANTHER" id="PTHR43228:SF1">
    <property type="entry name" value="TWO-COMPONENT RESPONSE REGULATOR ARR22"/>
    <property type="match status" value="1"/>
</dbReference>
<comment type="caution">
    <text evidence="5">The sequence shown here is derived from an EMBL/GenBank/DDBJ whole genome shotgun (WGS) entry which is preliminary data.</text>
</comment>
<evidence type="ECO:0000256" key="1">
    <source>
        <dbReference type="PROSITE-ProRule" id="PRU00169"/>
    </source>
</evidence>
<organism evidence="5 6">
    <name type="scientific">Azonexus fungiphilus</name>
    <dbReference type="NCBI Taxonomy" id="146940"/>
    <lineage>
        <taxon>Bacteria</taxon>
        <taxon>Pseudomonadati</taxon>
        <taxon>Pseudomonadota</taxon>
        <taxon>Betaproteobacteria</taxon>
        <taxon>Rhodocyclales</taxon>
        <taxon>Azonexaceae</taxon>
        <taxon>Azonexus</taxon>
    </lineage>
</organism>
<sequence length="591" mass="65219">MTVSVPGLSLLRMTFSSNLPEMNTQTANSPAALDNEEMLLVLHQSLTKKRVLIVDRHSPARDSLRLMLGALGVTAVHGAGSSAEVIRQVKGNRFDIILSDFVLDDGRDGQQLLEELRHAHLIALGTVYMIITSERSYTNVVALAELAPDDYLIKPFTSEQLQARLVRAIYKKHVLRKIYEQIERGALQEAIAACDRVIQQQPVYQYDALRFKGELLHQLGRTAEAEVVYRRVLEGRVVPWAKMGLATALRDRNALEEAEQLADQVIQEAPEFLSAYDFLASVHEAQGKLKEAQQVLQRAADASPHNTLRQRLVGDVAARNKDLLAAERAYGKVIARNKGSSLRTVDDYANLSRVLIERGDVDASRKISAEMKREWRGDKQAELAALVAESLCLDLEGAGDKAQAIVAQAIALQQQVDAEAAEKGRHVSQRLSVDLAHACYATGHAEAAQQIMRQVAAENNEDPHLLDHITSVFEKTGQPDAGRALLDQVSKQIVDLNNKGVIAARNGDLEGSVELLIQAVEQVPNLQFLVNAAKAIFSLLERKGWDNELAARGLDYLQRAQRKDRKSPKVASARELYVAVARKHGIDIDPG</sequence>
<dbReference type="Proteomes" id="UP000270626">
    <property type="component" value="Unassembled WGS sequence"/>
</dbReference>
<dbReference type="AlphaFoldDB" id="A0A495VPE4"/>
<dbReference type="InterPro" id="IPR011990">
    <property type="entry name" value="TPR-like_helical_dom_sf"/>
</dbReference>
<dbReference type="InterPro" id="IPR001789">
    <property type="entry name" value="Sig_transdc_resp-reg_receiver"/>
</dbReference>
<dbReference type="Pfam" id="PF07721">
    <property type="entry name" value="TPR_4"/>
    <property type="match status" value="1"/>
</dbReference>
<dbReference type="GO" id="GO:0000160">
    <property type="term" value="P:phosphorelay signal transduction system"/>
    <property type="evidence" value="ECO:0007669"/>
    <property type="project" value="InterPro"/>
</dbReference>
<dbReference type="SUPFAM" id="SSF48452">
    <property type="entry name" value="TPR-like"/>
    <property type="match status" value="2"/>
</dbReference>
<proteinExistence type="predicted"/>
<dbReference type="SUPFAM" id="SSF52172">
    <property type="entry name" value="CheY-like"/>
    <property type="match status" value="1"/>
</dbReference>
<dbReference type="PROSITE" id="PS50005">
    <property type="entry name" value="TPR"/>
    <property type="match status" value="1"/>
</dbReference>
<gene>
    <name evidence="5" type="ORF">DFR40_2428</name>
</gene>
<evidence type="ECO:0000313" key="6">
    <source>
        <dbReference type="Proteomes" id="UP000270626"/>
    </source>
</evidence>
<dbReference type="Pfam" id="PF13432">
    <property type="entry name" value="TPR_16"/>
    <property type="match status" value="2"/>
</dbReference>
<feature type="coiled-coil region" evidence="3">
    <location>
        <begin position="248"/>
        <end position="302"/>
    </location>
</feature>
<feature type="modified residue" description="4-aspartylphosphate" evidence="1">
    <location>
        <position position="100"/>
    </location>
</feature>
<protein>
    <submittedName>
        <fullName evidence="5">Tetratricopeptide repeat protein</fullName>
    </submittedName>
</protein>
<dbReference type="EMBL" id="RBXP01000016">
    <property type="protein sequence ID" value="RKT51216.1"/>
    <property type="molecule type" value="Genomic_DNA"/>
</dbReference>
<dbReference type="PANTHER" id="PTHR43228">
    <property type="entry name" value="TWO-COMPONENT RESPONSE REGULATOR"/>
    <property type="match status" value="1"/>
</dbReference>
<dbReference type="SMART" id="SM00028">
    <property type="entry name" value="TPR"/>
    <property type="match status" value="4"/>
</dbReference>
<evidence type="ECO:0000313" key="5">
    <source>
        <dbReference type="EMBL" id="RKT51216.1"/>
    </source>
</evidence>
<dbReference type="Pfam" id="PF00072">
    <property type="entry name" value="Response_reg"/>
    <property type="match status" value="1"/>
</dbReference>
<keyword evidence="1" id="KW-0597">Phosphoprotein</keyword>
<keyword evidence="3" id="KW-0175">Coiled coil</keyword>
<feature type="repeat" description="TPR" evidence="2">
    <location>
        <begin position="273"/>
        <end position="306"/>
    </location>
</feature>
<accession>A0A495VPE4</accession>
<keyword evidence="2" id="KW-0802">TPR repeat</keyword>
<feature type="domain" description="Response regulatory" evidence="4">
    <location>
        <begin position="50"/>
        <end position="169"/>
    </location>
</feature>
<name>A0A495VPE4_9RHOO</name>
<dbReference type="InterPro" id="IPR011717">
    <property type="entry name" value="TPR-4"/>
</dbReference>
<dbReference type="GO" id="GO:0042802">
    <property type="term" value="F:identical protein binding"/>
    <property type="evidence" value="ECO:0007669"/>
    <property type="project" value="InterPro"/>
</dbReference>
<evidence type="ECO:0000256" key="2">
    <source>
        <dbReference type="PROSITE-ProRule" id="PRU00339"/>
    </source>
</evidence>